<evidence type="ECO:0000259" key="1">
    <source>
        <dbReference type="Pfam" id="PF07734"/>
    </source>
</evidence>
<dbReference type="NCBIfam" id="TIGR01640">
    <property type="entry name" value="F_box_assoc_1"/>
    <property type="match status" value="1"/>
</dbReference>
<dbReference type="Pfam" id="PF07734">
    <property type="entry name" value="FBA_1"/>
    <property type="match status" value="1"/>
</dbReference>
<reference evidence="2" key="1">
    <citation type="submission" date="2019-05" db="EMBL/GenBank/DDBJ databases">
        <title>The de novo reference genome and transcriptome assemblies of the wild tomato species Solanum chilense.</title>
        <authorList>
            <person name="Stam R."/>
            <person name="Nosenko T."/>
            <person name="Hoerger A.C."/>
            <person name="Stephan W."/>
            <person name="Seidel M.A."/>
            <person name="Kuhn J.M.M."/>
            <person name="Haberer G."/>
            <person name="Tellier A."/>
        </authorList>
    </citation>
    <scope>NUCLEOTIDE SEQUENCE</scope>
    <source>
        <tissue evidence="2">Mature leaves</tissue>
    </source>
</reference>
<dbReference type="InterPro" id="IPR050796">
    <property type="entry name" value="SCF_F-box_component"/>
</dbReference>
<dbReference type="InterPro" id="IPR017451">
    <property type="entry name" value="F-box-assoc_interact_dom"/>
</dbReference>
<evidence type="ECO:0000313" key="2">
    <source>
        <dbReference type="EMBL" id="TMW81101.1"/>
    </source>
</evidence>
<feature type="non-terminal residue" evidence="2">
    <location>
        <position position="1"/>
    </location>
</feature>
<comment type="caution">
    <text evidence="2">The sequence shown here is derived from an EMBL/GenBank/DDBJ whole genome shotgun (WGS) entry which is preliminary data.</text>
</comment>
<dbReference type="PANTHER" id="PTHR31672:SF13">
    <property type="entry name" value="F-BOX PROTEIN CPR30-LIKE"/>
    <property type="match status" value="1"/>
</dbReference>
<dbReference type="EMBL" id="RXGB01030543">
    <property type="protein sequence ID" value="TMW81101.1"/>
    <property type="molecule type" value="Genomic_DNA"/>
</dbReference>
<gene>
    <name evidence="2" type="ORF">EJD97_011943</name>
</gene>
<dbReference type="AlphaFoldDB" id="A0A6N2AJ12"/>
<dbReference type="PANTHER" id="PTHR31672">
    <property type="entry name" value="BNACNNG10540D PROTEIN"/>
    <property type="match status" value="1"/>
</dbReference>
<sequence length="360" mass="41111">YLNLVHGGNTCEHFEQNHLSHAKNQARSQKLLCFYSAKDKDKDNNNHRIHFYSYSLSLAEPVKDIVVVDCPSNSNPSDGVQIYCSCDGLFLIGIWTEPHVPQPSLLLIWNPSTRESIVLTHSKFNGYDEFRCTYGLGYDSISDDYKVFRFVMTKNGQNKNEIFSLKNNSWKIIEENSSLDRMDCSMYYGGEFLPFVNGAFHWLGISSKSSVVSFNISSEVYTDIPLPEIVCYLIIFRYGSEHIEIEVDVGVSMLNGMLGLYYKDESFFNLWVMQDKPGDTSWMKLFTIPSYGIDRVIPTYTFSDHQMLLCLQLDSTRLRFGYRIISVGSFGLSNQIWPVDGNANDGIAYTESLIFPKLGQ</sequence>
<dbReference type="InterPro" id="IPR006527">
    <property type="entry name" value="F-box-assoc_dom_typ1"/>
</dbReference>
<organism evidence="2">
    <name type="scientific">Solanum chilense</name>
    <name type="common">Tomato</name>
    <name type="synonym">Lycopersicon chilense</name>
    <dbReference type="NCBI Taxonomy" id="4083"/>
    <lineage>
        <taxon>Eukaryota</taxon>
        <taxon>Viridiplantae</taxon>
        <taxon>Streptophyta</taxon>
        <taxon>Embryophyta</taxon>
        <taxon>Tracheophyta</taxon>
        <taxon>Spermatophyta</taxon>
        <taxon>Magnoliopsida</taxon>
        <taxon>eudicotyledons</taxon>
        <taxon>Gunneridae</taxon>
        <taxon>Pentapetalae</taxon>
        <taxon>asterids</taxon>
        <taxon>lamiids</taxon>
        <taxon>Solanales</taxon>
        <taxon>Solanaceae</taxon>
        <taxon>Solanoideae</taxon>
        <taxon>Solaneae</taxon>
        <taxon>Solanum</taxon>
        <taxon>Solanum subgen. Lycopersicon</taxon>
    </lineage>
</organism>
<protein>
    <recommendedName>
        <fullName evidence="1">F-box associated beta-propeller type 1 domain-containing protein</fullName>
    </recommendedName>
</protein>
<accession>A0A6N2AJ12</accession>
<feature type="domain" description="F-box associated beta-propeller type 1" evidence="1">
    <location>
        <begin position="50"/>
        <end position="312"/>
    </location>
</feature>
<proteinExistence type="predicted"/>
<name>A0A6N2AJ12_SOLCI</name>